<accession>C5KP72</accession>
<gene>
    <name evidence="1" type="ORF">Pmar_PMAR016653</name>
</gene>
<dbReference type="GeneID" id="9043199"/>
<evidence type="ECO:0000313" key="1">
    <source>
        <dbReference type="EMBL" id="EER13721.1"/>
    </source>
</evidence>
<name>C5KP72_PERM5</name>
<dbReference type="RefSeq" id="XP_002781926.1">
    <property type="nucleotide sequence ID" value="XM_002781880.1"/>
</dbReference>
<proteinExistence type="predicted"/>
<feature type="non-terminal residue" evidence="1">
    <location>
        <position position="251"/>
    </location>
</feature>
<dbReference type="InParanoid" id="C5KP72"/>
<protein>
    <submittedName>
        <fullName evidence="1">Uncharacterized protein</fullName>
    </submittedName>
</protein>
<dbReference type="EMBL" id="GG674937">
    <property type="protein sequence ID" value="EER13721.1"/>
    <property type="molecule type" value="Genomic_DNA"/>
</dbReference>
<dbReference type="Proteomes" id="UP000007800">
    <property type="component" value="Unassembled WGS sequence"/>
</dbReference>
<keyword evidence="2" id="KW-1185">Reference proteome</keyword>
<evidence type="ECO:0000313" key="2">
    <source>
        <dbReference type="Proteomes" id="UP000007800"/>
    </source>
</evidence>
<sequence length="251" mass="27031">MSSTGTTTLGAEPRTDVLIKAVLALEDKIASEVNAAYFRSLEPVGNALYDALKDDPKFIDAATNADEFLTVLAGDLNALQQSLAEDLLFPYPTSAEPYQGTWLYPTLRCGFLFAAAKVTGAPLVGRQKCRDDLSTCVNVYRTTLLPPKDPVTPLPATPVGTANHNRVASTPDGSGRSALPTTFSTTRSNVDDEYHRGHRRAKQLADTSGLKSFSGSSDDFIHFIDSVKSILLTAPFCSGVAKIEFVFLHLT</sequence>
<dbReference type="AlphaFoldDB" id="C5KP72"/>
<organism evidence="2">
    <name type="scientific">Perkinsus marinus (strain ATCC 50983 / TXsc)</name>
    <dbReference type="NCBI Taxonomy" id="423536"/>
    <lineage>
        <taxon>Eukaryota</taxon>
        <taxon>Sar</taxon>
        <taxon>Alveolata</taxon>
        <taxon>Perkinsozoa</taxon>
        <taxon>Perkinsea</taxon>
        <taxon>Perkinsida</taxon>
        <taxon>Perkinsidae</taxon>
        <taxon>Perkinsus</taxon>
    </lineage>
</organism>
<reference evidence="1 2" key="1">
    <citation type="submission" date="2008-07" db="EMBL/GenBank/DDBJ databases">
        <authorList>
            <person name="El-Sayed N."/>
            <person name="Caler E."/>
            <person name="Inman J."/>
            <person name="Amedeo P."/>
            <person name="Hass B."/>
            <person name="Wortman J."/>
        </authorList>
    </citation>
    <scope>NUCLEOTIDE SEQUENCE [LARGE SCALE GENOMIC DNA]</scope>
    <source>
        <strain evidence="2">ATCC 50983 / TXsc</strain>
    </source>
</reference>